<dbReference type="AlphaFoldDB" id="A0A6M3KY33"/>
<sequence length="88" mass="9864">MSATIRDYTRGKHIRAAIIRANGDVETFRCGRSAPGSTVVYPGDTVLACGMSDYPYLVRGAKFDGVDFTSINYKRWSEPDIDEILLEW</sequence>
<reference evidence="1" key="1">
    <citation type="submission" date="2020-03" db="EMBL/GenBank/DDBJ databases">
        <title>The deep terrestrial virosphere.</title>
        <authorList>
            <person name="Holmfeldt K."/>
            <person name="Nilsson E."/>
            <person name="Simone D."/>
            <person name="Lopez-Fernandez M."/>
            <person name="Wu X."/>
            <person name="de Brujin I."/>
            <person name="Lundin D."/>
            <person name="Andersson A."/>
            <person name="Bertilsson S."/>
            <person name="Dopson M."/>
        </authorList>
    </citation>
    <scope>NUCLEOTIDE SEQUENCE</scope>
    <source>
        <strain evidence="1">MM415B03052</strain>
    </source>
</reference>
<gene>
    <name evidence="1" type="ORF">MM415B03052_0016</name>
</gene>
<dbReference type="EMBL" id="MT142682">
    <property type="protein sequence ID" value="QJA87116.1"/>
    <property type="molecule type" value="Genomic_DNA"/>
</dbReference>
<name>A0A6M3KY33_9ZZZZ</name>
<organism evidence="1">
    <name type="scientific">viral metagenome</name>
    <dbReference type="NCBI Taxonomy" id="1070528"/>
    <lineage>
        <taxon>unclassified sequences</taxon>
        <taxon>metagenomes</taxon>
        <taxon>organismal metagenomes</taxon>
    </lineage>
</organism>
<protein>
    <submittedName>
        <fullName evidence="1">Uncharacterized protein</fullName>
    </submittedName>
</protein>
<proteinExistence type="predicted"/>
<evidence type="ECO:0000313" key="1">
    <source>
        <dbReference type="EMBL" id="QJA87116.1"/>
    </source>
</evidence>
<accession>A0A6M3KY33</accession>